<dbReference type="RefSeq" id="WP_311758269.1">
    <property type="nucleotide sequence ID" value="NZ_JAVRQI010000003.1"/>
</dbReference>
<name>A0ABU3EAK5_9RHOB</name>
<accession>A0ABU3EAK5</accession>
<evidence type="ECO:0000313" key="1">
    <source>
        <dbReference type="EMBL" id="MDT1061165.1"/>
    </source>
</evidence>
<dbReference type="EMBL" id="JAVRQI010000003">
    <property type="protein sequence ID" value="MDT1061165.1"/>
    <property type="molecule type" value="Genomic_DNA"/>
</dbReference>
<comment type="caution">
    <text evidence="1">The sequence shown here is derived from an EMBL/GenBank/DDBJ whole genome shotgun (WGS) entry which is preliminary data.</text>
</comment>
<organism evidence="1 2">
    <name type="scientific">Paracoccus broussonetiae</name>
    <dbReference type="NCBI Taxonomy" id="3075834"/>
    <lineage>
        <taxon>Bacteria</taxon>
        <taxon>Pseudomonadati</taxon>
        <taxon>Pseudomonadota</taxon>
        <taxon>Alphaproteobacteria</taxon>
        <taxon>Rhodobacterales</taxon>
        <taxon>Paracoccaceae</taxon>
        <taxon>Paracoccus</taxon>
    </lineage>
</organism>
<proteinExistence type="predicted"/>
<keyword evidence="2" id="KW-1185">Reference proteome</keyword>
<gene>
    <name evidence="1" type="ORF">RM190_04790</name>
</gene>
<protein>
    <submittedName>
        <fullName evidence="1">Uncharacterized protein</fullName>
    </submittedName>
</protein>
<reference evidence="2" key="1">
    <citation type="submission" date="2023-07" db="EMBL/GenBank/DDBJ databases">
        <title>Characterization of two Paracoccaceae strains isolated from Phycosphere and proposal of Xinfangfangia lacusdiani sp. nov.</title>
        <authorList>
            <person name="Deng Y."/>
            <person name="Zhang Y.Q."/>
        </authorList>
    </citation>
    <scope>NUCLEOTIDE SEQUENCE [LARGE SCALE GENOMIC DNA]</scope>
    <source>
        <strain evidence="2">CPCC 101403</strain>
    </source>
</reference>
<dbReference type="Proteomes" id="UP001251085">
    <property type="component" value="Unassembled WGS sequence"/>
</dbReference>
<evidence type="ECO:0000313" key="2">
    <source>
        <dbReference type="Proteomes" id="UP001251085"/>
    </source>
</evidence>
<sequence length="68" mass="7798">MIKTHHHREPPTCREIGRSTIARYPGDPLPAWLGGDTRVPIRFIRSAQHVPVHVFGETPTLPDYEERT</sequence>